<gene>
    <name evidence="2" type="ORF">MNBD_PLANCTO03-2429</name>
</gene>
<dbReference type="Gene3D" id="1.10.3210.10">
    <property type="entry name" value="Hypothetical protein af1432"/>
    <property type="match status" value="1"/>
</dbReference>
<dbReference type="SMART" id="SM00471">
    <property type="entry name" value="HDc"/>
    <property type="match status" value="1"/>
</dbReference>
<dbReference type="Pfam" id="PF08668">
    <property type="entry name" value="HDOD"/>
    <property type="match status" value="1"/>
</dbReference>
<proteinExistence type="predicted"/>
<protein>
    <recommendedName>
        <fullName evidence="1">HDOD domain-containing protein</fullName>
    </recommendedName>
</protein>
<sequence>MSTETEQREQVVTTAIREISHIATLPEVTLQIIKMVEDPASTAADLHKVIEGDPALSSRVLKVVNSSFYGLPGQIASINRAIVLLGLNAVKNIAIAASLSKLFRGGDLTSGFSAKSLWEHSNACAAAAKIITDTLKLGIADEAFLAGLMHDIGIMVEMQYDRQKLIEVVEALGVNKTGVPLMDMLEAEESVFGATHQDFGAALCKKWKFPRCLEIVTGHHHDPLAVDPESRTLPCVIYLADRIASETGDTPYRLDLTSIDIDQDVLDQLKLTEEQVNAIRERFVESVDDVTAMLG</sequence>
<name>A0A3B1DPM0_9ZZZZ</name>
<evidence type="ECO:0000259" key="1">
    <source>
        <dbReference type="PROSITE" id="PS51833"/>
    </source>
</evidence>
<reference evidence="2" key="1">
    <citation type="submission" date="2018-06" db="EMBL/GenBank/DDBJ databases">
        <authorList>
            <person name="Zhirakovskaya E."/>
        </authorList>
    </citation>
    <scope>NUCLEOTIDE SEQUENCE</scope>
</reference>
<dbReference type="InterPro" id="IPR013976">
    <property type="entry name" value="HDOD"/>
</dbReference>
<accession>A0A3B1DPM0</accession>
<dbReference type="SUPFAM" id="SSF109604">
    <property type="entry name" value="HD-domain/PDEase-like"/>
    <property type="match status" value="1"/>
</dbReference>
<dbReference type="PANTHER" id="PTHR33525:SF3">
    <property type="entry name" value="RIBONUCLEASE Y"/>
    <property type="match status" value="1"/>
</dbReference>
<dbReference type="AlphaFoldDB" id="A0A3B1DPM0"/>
<dbReference type="PROSITE" id="PS51833">
    <property type="entry name" value="HDOD"/>
    <property type="match status" value="1"/>
</dbReference>
<dbReference type="EMBL" id="UOGK01000088">
    <property type="protein sequence ID" value="VAX36960.1"/>
    <property type="molecule type" value="Genomic_DNA"/>
</dbReference>
<dbReference type="CDD" id="cd00077">
    <property type="entry name" value="HDc"/>
    <property type="match status" value="1"/>
</dbReference>
<dbReference type="InterPro" id="IPR003607">
    <property type="entry name" value="HD/PDEase_dom"/>
</dbReference>
<dbReference type="PANTHER" id="PTHR33525">
    <property type="match status" value="1"/>
</dbReference>
<organism evidence="2">
    <name type="scientific">hydrothermal vent metagenome</name>
    <dbReference type="NCBI Taxonomy" id="652676"/>
    <lineage>
        <taxon>unclassified sequences</taxon>
        <taxon>metagenomes</taxon>
        <taxon>ecological metagenomes</taxon>
    </lineage>
</organism>
<dbReference type="InterPro" id="IPR052340">
    <property type="entry name" value="RNase_Y/CdgJ"/>
</dbReference>
<feature type="domain" description="HDOD" evidence="1">
    <location>
        <begin position="22"/>
        <end position="223"/>
    </location>
</feature>
<evidence type="ECO:0000313" key="2">
    <source>
        <dbReference type="EMBL" id="VAX36960.1"/>
    </source>
</evidence>